<dbReference type="GO" id="GO:0003700">
    <property type="term" value="F:DNA-binding transcription factor activity"/>
    <property type="evidence" value="ECO:0007669"/>
    <property type="project" value="InterPro"/>
</dbReference>
<dbReference type="InterPro" id="IPR001845">
    <property type="entry name" value="HTH_ArsR_DNA-bd_dom"/>
</dbReference>
<dbReference type="EMBL" id="JANCLT010000006">
    <property type="protein sequence ID" value="MCP8969495.1"/>
    <property type="molecule type" value="Genomic_DNA"/>
</dbReference>
<reference evidence="5" key="1">
    <citation type="submission" date="2022-07" db="EMBL/GenBank/DDBJ databases">
        <authorList>
            <person name="Li W.-J."/>
            <person name="Deng Q.-Q."/>
        </authorList>
    </citation>
    <scope>NUCLEOTIDE SEQUENCE</scope>
    <source>
        <strain evidence="5">SYSU M60031</strain>
    </source>
</reference>
<dbReference type="PANTHER" id="PTHR43132:SF2">
    <property type="entry name" value="ARSENICAL RESISTANCE OPERON REPRESSOR ARSR-RELATED"/>
    <property type="match status" value="1"/>
</dbReference>
<evidence type="ECO:0000313" key="5">
    <source>
        <dbReference type="EMBL" id="MCP8969495.1"/>
    </source>
</evidence>
<dbReference type="NCBIfam" id="NF033788">
    <property type="entry name" value="HTH_metalloreg"/>
    <property type="match status" value="1"/>
</dbReference>
<evidence type="ECO:0000313" key="6">
    <source>
        <dbReference type="Proteomes" id="UP001156102"/>
    </source>
</evidence>
<dbReference type="Proteomes" id="UP001156102">
    <property type="component" value="Unassembled WGS sequence"/>
</dbReference>
<comment type="caution">
    <text evidence="5">The sequence shown here is derived from an EMBL/GenBank/DDBJ whole genome shotgun (WGS) entry which is preliminary data.</text>
</comment>
<dbReference type="SMART" id="SM00418">
    <property type="entry name" value="HTH_ARSR"/>
    <property type="match status" value="1"/>
</dbReference>
<evidence type="ECO:0000256" key="2">
    <source>
        <dbReference type="ARBA" id="ARBA00023125"/>
    </source>
</evidence>
<dbReference type="Gene3D" id="1.10.10.10">
    <property type="entry name" value="Winged helix-like DNA-binding domain superfamily/Winged helix DNA-binding domain"/>
    <property type="match status" value="1"/>
</dbReference>
<accession>A0AA41XAR8</accession>
<sequence length="95" mass="11288">MGQHQFNHEFAEDDIQMLKAIAHPLRLRLVRELLKRGTCNVTQLQELLQIPQSTVSQHLTKLKQSRVVQFDRRGLEVYYKVQDERIRKVMETLFA</sequence>
<keyword evidence="6" id="KW-1185">Reference proteome</keyword>
<keyword evidence="3" id="KW-0804">Transcription</keyword>
<dbReference type="SUPFAM" id="SSF46785">
    <property type="entry name" value="Winged helix' DNA-binding domain"/>
    <property type="match status" value="1"/>
</dbReference>
<feature type="domain" description="HTH arsR-type" evidence="4">
    <location>
        <begin position="6"/>
        <end position="95"/>
    </location>
</feature>
<dbReference type="PANTHER" id="PTHR43132">
    <property type="entry name" value="ARSENICAL RESISTANCE OPERON REPRESSOR ARSR-RELATED"/>
    <property type="match status" value="1"/>
</dbReference>
<gene>
    <name evidence="5" type="ORF">NK662_13245</name>
</gene>
<evidence type="ECO:0000256" key="1">
    <source>
        <dbReference type="ARBA" id="ARBA00023015"/>
    </source>
</evidence>
<evidence type="ECO:0000259" key="4">
    <source>
        <dbReference type="PROSITE" id="PS50987"/>
    </source>
</evidence>
<evidence type="ECO:0000256" key="3">
    <source>
        <dbReference type="ARBA" id="ARBA00023163"/>
    </source>
</evidence>
<keyword evidence="1" id="KW-0805">Transcription regulation</keyword>
<dbReference type="InterPro" id="IPR036388">
    <property type="entry name" value="WH-like_DNA-bd_sf"/>
</dbReference>
<dbReference type="GO" id="GO:0003677">
    <property type="term" value="F:DNA binding"/>
    <property type="evidence" value="ECO:0007669"/>
    <property type="project" value="UniProtKB-KW"/>
</dbReference>
<dbReference type="CDD" id="cd00090">
    <property type="entry name" value="HTH_ARSR"/>
    <property type="match status" value="1"/>
</dbReference>
<keyword evidence="2" id="KW-0238">DNA-binding</keyword>
<name>A0AA41XAR8_9BACI</name>
<dbReference type="PROSITE" id="PS50987">
    <property type="entry name" value="HTH_ARSR_2"/>
    <property type="match status" value="1"/>
</dbReference>
<organism evidence="5 6">
    <name type="scientific">Ectobacillus ponti</name>
    <dbReference type="NCBI Taxonomy" id="2961894"/>
    <lineage>
        <taxon>Bacteria</taxon>
        <taxon>Bacillati</taxon>
        <taxon>Bacillota</taxon>
        <taxon>Bacilli</taxon>
        <taxon>Bacillales</taxon>
        <taxon>Bacillaceae</taxon>
        <taxon>Ectobacillus</taxon>
    </lineage>
</organism>
<dbReference type="AlphaFoldDB" id="A0AA41XAR8"/>
<dbReference type="Pfam" id="PF01022">
    <property type="entry name" value="HTH_5"/>
    <property type="match status" value="1"/>
</dbReference>
<dbReference type="PRINTS" id="PR00778">
    <property type="entry name" value="HTHARSR"/>
</dbReference>
<protein>
    <submittedName>
        <fullName evidence="5">Metalloregulator ArsR/SmtB family transcription factor</fullName>
    </submittedName>
</protein>
<dbReference type="InterPro" id="IPR036390">
    <property type="entry name" value="WH_DNA-bd_sf"/>
</dbReference>
<proteinExistence type="predicted"/>
<dbReference type="RefSeq" id="WP_254759417.1">
    <property type="nucleotide sequence ID" value="NZ_JANCLT010000006.1"/>
</dbReference>
<dbReference type="InterPro" id="IPR011991">
    <property type="entry name" value="ArsR-like_HTH"/>
</dbReference>
<dbReference type="InterPro" id="IPR051011">
    <property type="entry name" value="Metal_resp_trans_reg"/>
</dbReference>